<reference evidence="3 4" key="1">
    <citation type="journal article" date="2019" name="Sci. Rep.">
        <title>Nanopore sequencing improves the draft genome of the human pathogenic amoeba Naegleria fowleri.</title>
        <authorList>
            <person name="Liechti N."/>
            <person name="Schurch N."/>
            <person name="Bruggmann R."/>
            <person name="Wittwer M."/>
        </authorList>
    </citation>
    <scope>NUCLEOTIDE SEQUENCE [LARGE SCALE GENOMIC DNA]</scope>
    <source>
        <strain evidence="3 4">ATCC 30894</strain>
    </source>
</reference>
<sequence>MITTMAKDDHQGLPNNDQNPPNNDGKNFLTTPTQSSRILLTSPPTSYHVQQQQQDISNNKSSLVILNSISYPKHDCLRHAPINQPYYPFMFTIDTEYYDFCNLRDKTSLPPEFYVSGIVPESGDFSCVNYLCRTENVWNLRNVTQRMNLGIIFNYCLRCNQSASELFRQALMNNSCPAFVIGASENSTNLIPSDRFMSKFNQISNIHCNGASPSSINNLALLDYNFFMSEYFMNRFARYRERVTGERQSNPQLTVSSVSLNPILTFYFKNYFDDNADLSTLNAPLDVPFICWCNYQSDKDKSFGFQCNDFFQNWQIYFTYRYSIWIFALIFSAIFVAQFLLVLVPRFGERIITFKQRLKIQGLSSSVPQKIVLFFRHFFDIVTQPPPFFTIAALLAFMENFMRILFNFKAANPFFRNYFSGVFRGLACGFTICGYSSLVISWSHVIDLSNRRATTDSKQGTGLSKLNTIILSAFYFAMLIIVIVSVIVFGVTKQDSYAWILLSLCIVIYLFTFVLGFAFYGFRIMYKLRKTVGDTKKVMEYRFTKFMLAETGVFLAGCVISALMFVSYVFGFDIMNLFWGMARNTFMDSALTLVISVSSIITFNETAIEMVYGKRILEILTCSSCKQKKMNHIANVAATNESELK</sequence>
<evidence type="ECO:0000256" key="1">
    <source>
        <dbReference type="SAM" id="MobiDB-lite"/>
    </source>
</evidence>
<dbReference type="VEuPathDB" id="AmoebaDB:FDP41_006399"/>
<keyword evidence="2" id="KW-0472">Membrane</keyword>
<feature type="transmembrane region" description="Helical" evidence="2">
    <location>
        <begin position="418"/>
        <end position="445"/>
    </location>
</feature>
<dbReference type="Proteomes" id="UP000444721">
    <property type="component" value="Unassembled WGS sequence"/>
</dbReference>
<evidence type="ECO:0000256" key="2">
    <source>
        <dbReference type="SAM" id="Phobius"/>
    </source>
</evidence>
<comment type="caution">
    <text evidence="3">The sequence shown here is derived from an EMBL/GenBank/DDBJ whole genome shotgun (WGS) entry which is preliminary data.</text>
</comment>
<gene>
    <name evidence="3" type="ORF">FDP41_006399</name>
</gene>
<evidence type="ECO:0000313" key="3">
    <source>
        <dbReference type="EMBL" id="KAF0974367.1"/>
    </source>
</evidence>
<name>A0A6A5BB21_NAEFO</name>
<feature type="compositionally biased region" description="Low complexity" evidence="1">
    <location>
        <begin position="14"/>
        <end position="24"/>
    </location>
</feature>
<evidence type="ECO:0000313" key="4">
    <source>
        <dbReference type="Proteomes" id="UP000444721"/>
    </source>
</evidence>
<dbReference type="VEuPathDB" id="AmoebaDB:NfTy_090240"/>
<dbReference type="GeneID" id="68113617"/>
<feature type="transmembrane region" description="Helical" evidence="2">
    <location>
        <begin position="322"/>
        <end position="344"/>
    </location>
</feature>
<feature type="transmembrane region" description="Helical" evidence="2">
    <location>
        <begin position="466"/>
        <end position="491"/>
    </location>
</feature>
<feature type="compositionally biased region" description="Basic and acidic residues" evidence="1">
    <location>
        <begin position="1"/>
        <end position="11"/>
    </location>
</feature>
<accession>A0A6A5BB21</accession>
<dbReference type="OrthoDB" id="10255785at2759"/>
<dbReference type="RefSeq" id="XP_044559080.1">
    <property type="nucleotide sequence ID" value="XM_044710029.1"/>
</dbReference>
<organism evidence="3 4">
    <name type="scientific">Naegleria fowleri</name>
    <name type="common">Brain eating amoeba</name>
    <dbReference type="NCBI Taxonomy" id="5763"/>
    <lineage>
        <taxon>Eukaryota</taxon>
        <taxon>Discoba</taxon>
        <taxon>Heterolobosea</taxon>
        <taxon>Tetramitia</taxon>
        <taxon>Eutetramitia</taxon>
        <taxon>Vahlkampfiidae</taxon>
        <taxon>Naegleria</taxon>
    </lineage>
</organism>
<protein>
    <submittedName>
        <fullName evidence="3">Uncharacterized protein</fullName>
    </submittedName>
</protein>
<feature type="region of interest" description="Disordered" evidence="1">
    <location>
        <begin position="1"/>
        <end position="31"/>
    </location>
</feature>
<proteinExistence type="predicted"/>
<dbReference type="VEuPathDB" id="AmoebaDB:NF0089350"/>
<dbReference type="OMA" id="YYPFMFT"/>
<feature type="transmembrane region" description="Helical" evidence="2">
    <location>
        <begin position="590"/>
        <end position="608"/>
    </location>
</feature>
<dbReference type="AlphaFoldDB" id="A0A6A5BB21"/>
<feature type="transmembrane region" description="Helical" evidence="2">
    <location>
        <begin position="388"/>
        <end position="406"/>
    </location>
</feature>
<dbReference type="EMBL" id="VFQX01000052">
    <property type="protein sequence ID" value="KAF0974367.1"/>
    <property type="molecule type" value="Genomic_DNA"/>
</dbReference>
<keyword evidence="4" id="KW-1185">Reference proteome</keyword>
<feature type="transmembrane region" description="Helical" evidence="2">
    <location>
        <begin position="497"/>
        <end position="520"/>
    </location>
</feature>
<keyword evidence="2" id="KW-1133">Transmembrane helix</keyword>
<feature type="transmembrane region" description="Helical" evidence="2">
    <location>
        <begin position="546"/>
        <end position="570"/>
    </location>
</feature>
<keyword evidence="2" id="KW-0812">Transmembrane</keyword>